<dbReference type="EC" id="3.2.1.39" evidence="4"/>
<dbReference type="GO" id="GO:0006952">
    <property type="term" value="P:defense response"/>
    <property type="evidence" value="ECO:0007669"/>
    <property type="project" value="UniProtKB-KW"/>
</dbReference>
<accession>A0AA38GQT9</accession>
<feature type="domain" description="X8" evidence="17">
    <location>
        <begin position="361"/>
        <end position="446"/>
    </location>
</feature>
<evidence type="ECO:0000256" key="13">
    <source>
        <dbReference type="ARBA" id="ARBA00023295"/>
    </source>
</evidence>
<dbReference type="InterPro" id="IPR012946">
    <property type="entry name" value="X8"/>
</dbReference>
<keyword evidence="7 16" id="KW-0732">Signal</keyword>
<comment type="catalytic activity">
    <reaction evidence="1">
        <text>Hydrolysis of (1-&gt;3)-beta-D-glucosidic linkages in (1-&gt;3)-beta-D-glucans.</text>
        <dbReference type="EC" id="3.2.1.39"/>
    </reaction>
</comment>
<dbReference type="EMBL" id="JAHRHJ020000002">
    <property type="protein sequence ID" value="KAH9327777.1"/>
    <property type="molecule type" value="Genomic_DNA"/>
</dbReference>
<feature type="chain" id="PRO_5041467574" description="glucan endo-1,3-beta-D-glucosidase" evidence="16">
    <location>
        <begin position="24"/>
        <end position="448"/>
    </location>
</feature>
<dbReference type="InterPro" id="IPR017853">
    <property type="entry name" value="GH"/>
</dbReference>
<dbReference type="GO" id="GO:0009506">
    <property type="term" value="C:plasmodesma"/>
    <property type="evidence" value="ECO:0007669"/>
    <property type="project" value="UniProtKB-ARBA"/>
</dbReference>
<evidence type="ECO:0000256" key="2">
    <source>
        <dbReference type="ARBA" id="ARBA00004609"/>
    </source>
</evidence>
<evidence type="ECO:0000256" key="6">
    <source>
        <dbReference type="ARBA" id="ARBA00022622"/>
    </source>
</evidence>
<dbReference type="PROSITE" id="PS00587">
    <property type="entry name" value="GLYCOSYL_HYDROL_F17"/>
    <property type="match status" value="1"/>
</dbReference>
<evidence type="ECO:0000259" key="17">
    <source>
        <dbReference type="SMART" id="SM00768"/>
    </source>
</evidence>
<evidence type="ECO:0000256" key="15">
    <source>
        <dbReference type="RuleBase" id="RU004336"/>
    </source>
</evidence>
<dbReference type="Pfam" id="PF07983">
    <property type="entry name" value="X8"/>
    <property type="match status" value="1"/>
</dbReference>
<keyword evidence="6" id="KW-0336">GPI-anchor</keyword>
<dbReference type="SMART" id="SM00768">
    <property type="entry name" value="X8"/>
    <property type="match status" value="1"/>
</dbReference>
<keyword evidence="8 15" id="KW-0378">Hydrolase</keyword>
<keyword evidence="10" id="KW-0472">Membrane</keyword>
<keyword evidence="5" id="KW-1003">Cell membrane</keyword>
<dbReference type="SUPFAM" id="SSF51445">
    <property type="entry name" value="(Trans)glycosidases"/>
    <property type="match status" value="1"/>
</dbReference>
<dbReference type="InterPro" id="IPR000490">
    <property type="entry name" value="Glyco_hydro_17"/>
</dbReference>
<dbReference type="GO" id="GO:0005975">
    <property type="term" value="P:carbohydrate metabolic process"/>
    <property type="evidence" value="ECO:0007669"/>
    <property type="project" value="InterPro"/>
</dbReference>
<dbReference type="FunFam" id="3.20.20.80:FF:000002">
    <property type="entry name" value="Glucan endo-1,3-beta-glucosidase 3"/>
    <property type="match status" value="1"/>
</dbReference>
<dbReference type="GO" id="GO:0005886">
    <property type="term" value="C:plasma membrane"/>
    <property type="evidence" value="ECO:0007669"/>
    <property type="project" value="UniProtKB-SubCell"/>
</dbReference>
<feature type="non-terminal residue" evidence="18">
    <location>
        <position position="1"/>
    </location>
</feature>
<evidence type="ECO:0000256" key="11">
    <source>
        <dbReference type="ARBA" id="ARBA00023157"/>
    </source>
</evidence>
<dbReference type="InterPro" id="IPR044965">
    <property type="entry name" value="Glyco_hydro_17_plant"/>
</dbReference>
<dbReference type="AlphaFoldDB" id="A0AA38GQT9"/>
<gene>
    <name evidence="18" type="ORF">KI387_007955</name>
</gene>
<evidence type="ECO:0000313" key="19">
    <source>
        <dbReference type="Proteomes" id="UP000824469"/>
    </source>
</evidence>
<dbReference type="PANTHER" id="PTHR32227">
    <property type="entry name" value="GLUCAN ENDO-1,3-BETA-GLUCOSIDASE BG1-RELATED-RELATED"/>
    <property type="match status" value="1"/>
</dbReference>
<keyword evidence="13 15" id="KW-0326">Glycosidase</keyword>
<keyword evidence="11" id="KW-1015">Disulfide bond</keyword>
<evidence type="ECO:0000256" key="12">
    <source>
        <dbReference type="ARBA" id="ARBA00023180"/>
    </source>
</evidence>
<dbReference type="OMA" id="PGMEINT"/>
<evidence type="ECO:0000256" key="3">
    <source>
        <dbReference type="ARBA" id="ARBA00008773"/>
    </source>
</evidence>
<evidence type="ECO:0000313" key="18">
    <source>
        <dbReference type="EMBL" id="KAH9327777.1"/>
    </source>
</evidence>
<keyword evidence="6" id="KW-0449">Lipoprotein</keyword>
<protein>
    <recommendedName>
        <fullName evidence="4">glucan endo-1,3-beta-D-glucosidase</fullName>
        <ecNumber evidence="4">3.2.1.39</ecNumber>
    </recommendedName>
</protein>
<dbReference type="GO" id="GO:0042973">
    <property type="term" value="F:glucan endo-1,3-beta-D-glucosidase activity"/>
    <property type="evidence" value="ECO:0007669"/>
    <property type="project" value="UniProtKB-EC"/>
</dbReference>
<comment type="similarity">
    <text evidence="3 14">Belongs to the glycosyl hydrolase 17 family.</text>
</comment>
<evidence type="ECO:0000256" key="5">
    <source>
        <dbReference type="ARBA" id="ARBA00022475"/>
    </source>
</evidence>
<keyword evidence="12" id="KW-0325">Glycoprotein</keyword>
<proteinExistence type="inferred from homology"/>
<feature type="signal peptide" evidence="16">
    <location>
        <begin position="1"/>
        <end position="23"/>
    </location>
</feature>
<organism evidence="18 19">
    <name type="scientific">Taxus chinensis</name>
    <name type="common">Chinese yew</name>
    <name type="synonym">Taxus wallichiana var. chinensis</name>
    <dbReference type="NCBI Taxonomy" id="29808"/>
    <lineage>
        <taxon>Eukaryota</taxon>
        <taxon>Viridiplantae</taxon>
        <taxon>Streptophyta</taxon>
        <taxon>Embryophyta</taxon>
        <taxon>Tracheophyta</taxon>
        <taxon>Spermatophyta</taxon>
        <taxon>Pinopsida</taxon>
        <taxon>Pinidae</taxon>
        <taxon>Conifers II</taxon>
        <taxon>Cupressales</taxon>
        <taxon>Taxaceae</taxon>
        <taxon>Taxus</taxon>
    </lineage>
</organism>
<comment type="subcellular location">
    <subcellularLocation>
        <location evidence="2">Cell membrane</location>
        <topology evidence="2">Lipid-anchor</topology>
        <topology evidence="2">GPI-anchor</topology>
    </subcellularLocation>
</comment>
<name>A0AA38GQT9_TAXCH</name>
<dbReference type="GO" id="GO:0098552">
    <property type="term" value="C:side of membrane"/>
    <property type="evidence" value="ECO:0007669"/>
    <property type="project" value="UniProtKB-KW"/>
</dbReference>
<keyword evidence="19" id="KW-1185">Reference proteome</keyword>
<evidence type="ECO:0000256" key="7">
    <source>
        <dbReference type="ARBA" id="ARBA00022729"/>
    </source>
</evidence>
<evidence type="ECO:0000256" key="16">
    <source>
        <dbReference type="SAM" id="SignalP"/>
    </source>
</evidence>
<dbReference type="Gene3D" id="1.20.58.1040">
    <property type="match status" value="1"/>
</dbReference>
<reference evidence="18 19" key="1">
    <citation type="journal article" date="2021" name="Nat. Plants">
        <title>The Taxus genome provides insights into paclitaxel biosynthesis.</title>
        <authorList>
            <person name="Xiong X."/>
            <person name="Gou J."/>
            <person name="Liao Q."/>
            <person name="Li Y."/>
            <person name="Zhou Q."/>
            <person name="Bi G."/>
            <person name="Li C."/>
            <person name="Du R."/>
            <person name="Wang X."/>
            <person name="Sun T."/>
            <person name="Guo L."/>
            <person name="Liang H."/>
            <person name="Lu P."/>
            <person name="Wu Y."/>
            <person name="Zhang Z."/>
            <person name="Ro D.K."/>
            <person name="Shang Y."/>
            <person name="Huang S."/>
            <person name="Yan J."/>
        </authorList>
    </citation>
    <scope>NUCLEOTIDE SEQUENCE [LARGE SCALE GENOMIC DNA]</scope>
    <source>
        <strain evidence="18">Ta-2019</strain>
    </source>
</reference>
<evidence type="ECO:0000256" key="14">
    <source>
        <dbReference type="RuleBase" id="RU004335"/>
    </source>
</evidence>
<evidence type="ECO:0000256" key="1">
    <source>
        <dbReference type="ARBA" id="ARBA00000382"/>
    </source>
</evidence>
<dbReference type="Pfam" id="PF00332">
    <property type="entry name" value="Glyco_hydro_17"/>
    <property type="match status" value="1"/>
</dbReference>
<dbReference type="FunFam" id="1.20.58.1040:FF:000001">
    <property type="entry name" value="Glucan endo-1,3-beta-glucosidase 4"/>
    <property type="match status" value="1"/>
</dbReference>
<comment type="caution">
    <text evidence="18">The sequence shown here is derived from an EMBL/GenBank/DDBJ whole genome shotgun (WGS) entry which is preliminary data.</text>
</comment>
<dbReference type="Gene3D" id="3.20.20.80">
    <property type="entry name" value="Glycosidases"/>
    <property type="match status" value="1"/>
</dbReference>
<evidence type="ECO:0000256" key="9">
    <source>
        <dbReference type="ARBA" id="ARBA00022821"/>
    </source>
</evidence>
<evidence type="ECO:0000256" key="10">
    <source>
        <dbReference type="ARBA" id="ARBA00023136"/>
    </source>
</evidence>
<evidence type="ECO:0000256" key="4">
    <source>
        <dbReference type="ARBA" id="ARBA00012780"/>
    </source>
</evidence>
<sequence>MRLTNGSLLVSLVLASFLESSLGGAFVGVNIGTDVTDMPSAADVVALLNKANITHVRLFDADRRMLLALADTGVQVMVSVPNNQLLGIGQSSSSAANWVNKNVAAYLPNTNITAIAVGSEVLTTLPNAAPVLVPAMKFLHAALVAANLDLQVKVSTPHAMDVILDAFPPSNALFNSSWNSVLRPMLSFLHDTDSYLMVNVYPYYVYVKSNGIFPLDYALFRPLAANKEAVDPNTMLHYTNVFDAVVDAAYFAMAAINHTDIPVLVTETGWPSQGDADEPDATLDNAETYNSNMMAHVLNNTGTPKHPGIYVNTYIYELFNEDLKPGSTSEKNWGLFSANTTPVYRLTGASSILADNATGGLFCVAMAGADSTQLQAALDWACGKSETDCQSIQSNGTCYEPNTVADHASYAFNSYYHNTGMTPDSCSFNGVATTTTVDPSHDSCIFTS</sequence>
<keyword evidence="9" id="KW-0611">Plant defense</keyword>
<dbReference type="Proteomes" id="UP000824469">
    <property type="component" value="Unassembled WGS sequence"/>
</dbReference>
<evidence type="ECO:0000256" key="8">
    <source>
        <dbReference type="ARBA" id="ARBA00022801"/>
    </source>
</evidence>